<evidence type="ECO:0000313" key="6">
    <source>
        <dbReference type="EMBL" id="SNS03418.1"/>
    </source>
</evidence>
<feature type="region of interest" description="Disordered" evidence="4">
    <location>
        <begin position="193"/>
        <end position="215"/>
    </location>
</feature>
<evidence type="ECO:0000259" key="5">
    <source>
        <dbReference type="Pfam" id="PF20172"/>
    </source>
</evidence>
<dbReference type="InterPro" id="IPR010998">
    <property type="entry name" value="Integrase_recombinase_N"/>
</dbReference>
<evidence type="ECO:0000256" key="3">
    <source>
        <dbReference type="ARBA" id="ARBA00023172"/>
    </source>
</evidence>
<dbReference type="SUPFAM" id="SSF56349">
    <property type="entry name" value="DNA breaking-rejoining enzymes"/>
    <property type="match status" value="1"/>
</dbReference>
<sequence length="562" mass="62941">MNTMPKCPGVHRRPGTSNWHYTRRVPLDLVQHYGRKFLTHSLGTSIHREACDKARAEAHRLDQEFAQVRERLAAGAAAQPTPQLTQDKAQALALRWLHSALAGAEDFRSLATSPTTEEALEAREETLAHLESDAAERLALNDYGMALQEAKELLKAEGLDMVAHPLDYSLLARELLKARITFLRQEQRRTWGDYSEPVPPLPAKPALSRSPAPPDGGLTLSGLFDKWVEEKQRSKPEATLKDFGVYVRRFIELHGDLPLTSITKAHVRDFKAAMLKLPSVIRLPHKYRGLTVPELLELAENHPELERLSPLTVNNKVLGAVGAVMNWGEKNGYMETNPAAGIKVDGSKSQPKTRVPYSTDDLNLIFRFPVYTKCQRPKAGGGEAAKWLPILALFTGARLQELGRLRVEDVREEWGVLFFDLTTAGTKTKSAKRNVPIHPELVRLGFLDYLEERRKAGGGPLFPALKSAQDSPTESWSKWWGRYARDNGITDPRKVFHSFRHTVKDGFRNSRVAKEYRDLIQGHAIPGVGEEYGSGTGLQVLAEEMAKLRFPGLDLEHLVPRP</sequence>
<dbReference type="InterPro" id="IPR046668">
    <property type="entry name" value="DUF6538"/>
</dbReference>
<dbReference type="InterPro" id="IPR011010">
    <property type="entry name" value="DNA_brk_join_enz"/>
</dbReference>
<name>A0A239B7X4_9BACT</name>
<evidence type="ECO:0000256" key="2">
    <source>
        <dbReference type="ARBA" id="ARBA00023125"/>
    </source>
</evidence>
<evidence type="ECO:0000313" key="7">
    <source>
        <dbReference type="Proteomes" id="UP000198324"/>
    </source>
</evidence>
<evidence type="ECO:0000256" key="4">
    <source>
        <dbReference type="SAM" id="MobiDB-lite"/>
    </source>
</evidence>
<gene>
    <name evidence="6" type="ORF">SAMN04488503_2465</name>
</gene>
<dbReference type="Pfam" id="PF20172">
    <property type="entry name" value="DUF6538"/>
    <property type="match status" value="1"/>
</dbReference>
<dbReference type="EMBL" id="FZOC01000004">
    <property type="protein sequence ID" value="SNS03418.1"/>
    <property type="molecule type" value="Genomic_DNA"/>
</dbReference>
<dbReference type="PANTHER" id="PTHR30349:SF41">
    <property type="entry name" value="INTEGRASE_RECOMBINASE PROTEIN MJ0367-RELATED"/>
    <property type="match status" value="1"/>
</dbReference>
<organism evidence="6 7">
    <name type="scientific">Humidesulfovibrio mexicanus</name>
    <dbReference type="NCBI Taxonomy" id="147047"/>
    <lineage>
        <taxon>Bacteria</taxon>
        <taxon>Pseudomonadati</taxon>
        <taxon>Thermodesulfobacteriota</taxon>
        <taxon>Desulfovibrionia</taxon>
        <taxon>Desulfovibrionales</taxon>
        <taxon>Desulfovibrionaceae</taxon>
        <taxon>Humidesulfovibrio</taxon>
    </lineage>
</organism>
<dbReference type="InterPro" id="IPR013762">
    <property type="entry name" value="Integrase-like_cat_sf"/>
</dbReference>
<accession>A0A239B7X4</accession>
<keyword evidence="7" id="KW-1185">Reference proteome</keyword>
<feature type="domain" description="DUF6538" evidence="5">
    <location>
        <begin position="10"/>
        <end position="69"/>
    </location>
</feature>
<reference evidence="6 7" key="1">
    <citation type="submission" date="2017-06" db="EMBL/GenBank/DDBJ databases">
        <authorList>
            <person name="Kim H.J."/>
            <person name="Triplett B.A."/>
        </authorList>
    </citation>
    <scope>NUCLEOTIDE SEQUENCE [LARGE SCALE GENOMIC DNA]</scope>
    <source>
        <strain evidence="6 7">DSM 13116</strain>
    </source>
</reference>
<protein>
    <submittedName>
        <fullName evidence="6">Phage integrase family protein</fullName>
    </submittedName>
</protein>
<proteinExistence type="inferred from homology"/>
<dbReference type="InterPro" id="IPR050090">
    <property type="entry name" value="Tyrosine_recombinase_XerCD"/>
</dbReference>
<dbReference type="Gene3D" id="1.10.150.130">
    <property type="match status" value="1"/>
</dbReference>
<evidence type="ECO:0000256" key="1">
    <source>
        <dbReference type="ARBA" id="ARBA00008857"/>
    </source>
</evidence>
<dbReference type="CDD" id="cd01184">
    <property type="entry name" value="INT_C_like_1"/>
    <property type="match status" value="1"/>
</dbReference>
<dbReference type="Gene3D" id="1.10.443.10">
    <property type="entry name" value="Intergrase catalytic core"/>
    <property type="match status" value="1"/>
</dbReference>
<dbReference type="GO" id="GO:0003677">
    <property type="term" value="F:DNA binding"/>
    <property type="evidence" value="ECO:0007669"/>
    <property type="project" value="UniProtKB-KW"/>
</dbReference>
<dbReference type="PANTHER" id="PTHR30349">
    <property type="entry name" value="PHAGE INTEGRASE-RELATED"/>
    <property type="match status" value="1"/>
</dbReference>
<dbReference type="GO" id="GO:0015074">
    <property type="term" value="P:DNA integration"/>
    <property type="evidence" value="ECO:0007669"/>
    <property type="project" value="InterPro"/>
</dbReference>
<dbReference type="Proteomes" id="UP000198324">
    <property type="component" value="Unassembled WGS sequence"/>
</dbReference>
<keyword evidence="3" id="KW-0233">DNA recombination</keyword>
<dbReference type="GO" id="GO:0006310">
    <property type="term" value="P:DNA recombination"/>
    <property type="evidence" value="ECO:0007669"/>
    <property type="project" value="UniProtKB-KW"/>
</dbReference>
<keyword evidence="2" id="KW-0238">DNA-binding</keyword>
<comment type="similarity">
    <text evidence="1">Belongs to the 'phage' integrase family.</text>
</comment>
<dbReference type="AlphaFoldDB" id="A0A239B7X4"/>